<evidence type="ECO:0000313" key="15">
    <source>
        <dbReference type="Proteomes" id="UP000198287"/>
    </source>
</evidence>
<dbReference type="Gene3D" id="2.70.170.10">
    <property type="entry name" value="Neurotransmitter-gated ion-channel ligand-binding domain"/>
    <property type="match status" value="1"/>
</dbReference>
<feature type="domain" description="Neurotransmitter-gated ion-channel transmembrane" evidence="13">
    <location>
        <begin position="248"/>
        <end position="328"/>
    </location>
</feature>
<dbReference type="OMA" id="CIVAISW"/>
<dbReference type="PRINTS" id="PR00253">
    <property type="entry name" value="GABAARECEPTR"/>
</dbReference>
<comment type="subcellular location">
    <subcellularLocation>
        <location evidence="2">Cell membrane</location>
    </subcellularLocation>
    <subcellularLocation>
        <location evidence="1">Membrane</location>
        <topology evidence="1">Multi-pass membrane protein</topology>
    </subcellularLocation>
</comment>
<evidence type="ECO:0000256" key="1">
    <source>
        <dbReference type="ARBA" id="ARBA00004141"/>
    </source>
</evidence>
<feature type="signal peptide" evidence="11">
    <location>
        <begin position="1"/>
        <end position="17"/>
    </location>
</feature>
<dbReference type="Pfam" id="PF02931">
    <property type="entry name" value="Neur_chan_LBD"/>
    <property type="match status" value="1"/>
</dbReference>
<keyword evidence="8 11" id="KW-0406">Ion transport</keyword>
<keyword evidence="5 11" id="KW-0812">Transmembrane</keyword>
<feature type="chain" id="PRO_5022260073" evidence="11">
    <location>
        <begin position="18"/>
        <end position="384"/>
    </location>
</feature>
<evidence type="ECO:0000256" key="2">
    <source>
        <dbReference type="ARBA" id="ARBA00004236"/>
    </source>
</evidence>
<feature type="transmembrane region" description="Helical" evidence="11">
    <location>
        <begin position="244"/>
        <end position="266"/>
    </location>
</feature>
<evidence type="ECO:0000256" key="9">
    <source>
        <dbReference type="ARBA" id="ARBA00023136"/>
    </source>
</evidence>
<dbReference type="SUPFAM" id="SSF90112">
    <property type="entry name" value="Neurotransmitter-gated ion-channel transmembrane pore"/>
    <property type="match status" value="1"/>
</dbReference>
<evidence type="ECO:0000313" key="14">
    <source>
        <dbReference type="EMBL" id="OXA42192.1"/>
    </source>
</evidence>
<dbReference type="OrthoDB" id="442503at2759"/>
<evidence type="ECO:0000256" key="4">
    <source>
        <dbReference type="ARBA" id="ARBA00022475"/>
    </source>
</evidence>
<dbReference type="GO" id="GO:0005230">
    <property type="term" value="F:extracellular ligand-gated monoatomic ion channel activity"/>
    <property type="evidence" value="ECO:0007669"/>
    <property type="project" value="InterPro"/>
</dbReference>
<feature type="transmembrane region" description="Helical" evidence="11">
    <location>
        <begin position="305"/>
        <end position="327"/>
    </location>
</feature>
<dbReference type="InterPro" id="IPR018000">
    <property type="entry name" value="Neurotransmitter_ion_chnl_CS"/>
</dbReference>
<keyword evidence="3 11" id="KW-0813">Transport</keyword>
<sequence length="384" mass="43486">MHFSLVLLIFTIPLIFANLPLSNHPVLDVLNGPDYSKDVRPLPNETESKILGNNATLVKVNIAIRKIYRIDDLKMEFVAQLTFRQTWQDHRLRFEGSSPGEYITLNEMGDKIWTPALFFMNEATSSVHTTFKTNSYKRVYSTGKVVWSTRLTVTFACEMDLTYFPFDKQICSIQISDYSGTSSDIMLAWDGEDPVDLRESKNLPYSRFTLEAVKTSVGSLNPTKVGEFSHIIADFHLRRHSTAYMLFIYLPTTMFVVLSWISFWLGPSISTRVSLTVTLLLTMTTQIQGANQTLPQVSYIKAVDVWAGFCMVFAVLSILETATVTFLTQGNKVFAIGCDKGGGEKEDKNVRYDCFGRKLDKVCRILFPVCFTACAVAYVHVYVY</sequence>
<evidence type="ECO:0000256" key="10">
    <source>
        <dbReference type="ARBA" id="ARBA00023303"/>
    </source>
</evidence>
<keyword evidence="10 11" id="KW-0407">Ion channel</keyword>
<dbReference type="Proteomes" id="UP000198287">
    <property type="component" value="Unassembled WGS sequence"/>
</dbReference>
<dbReference type="GO" id="GO:0004888">
    <property type="term" value="F:transmembrane signaling receptor activity"/>
    <property type="evidence" value="ECO:0007669"/>
    <property type="project" value="InterPro"/>
</dbReference>
<dbReference type="CDD" id="cd19049">
    <property type="entry name" value="LGIC_TM_anion"/>
    <property type="match status" value="1"/>
</dbReference>
<proteinExistence type="inferred from homology"/>
<dbReference type="GO" id="GO:0005254">
    <property type="term" value="F:chloride channel activity"/>
    <property type="evidence" value="ECO:0007669"/>
    <property type="project" value="UniProtKB-ARBA"/>
</dbReference>
<evidence type="ECO:0000259" key="13">
    <source>
        <dbReference type="Pfam" id="PF02932"/>
    </source>
</evidence>
<dbReference type="InterPro" id="IPR006029">
    <property type="entry name" value="Neurotrans-gated_channel_TM"/>
</dbReference>
<dbReference type="InterPro" id="IPR036719">
    <property type="entry name" value="Neuro-gated_channel_TM_sf"/>
</dbReference>
<dbReference type="GO" id="GO:0005886">
    <property type="term" value="C:plasma membrane"/>
    <property type="evidence" value="ECO:0007669"/>
    <property type="project" value="UniProtKB-SubCell"/>
</dbReference>
<dbReference type="SUPFAM" id="SSF63712">
    <property type="entry name" value="Nicotinic receptor ligand binding domain-like"/>
    <property type="match status" value="1"/>
</dbReference>
<keyword evidence="7 11" id="KW-1133">Transmembrane helix</keyword>
<dbReference type="CDD" id="cd18993">
    <property type="entry name" value="LGIC_ECD_GluCl"/>
    <property type="match status" value="1"/>
</dbReference>
<dbReference type="InterPro" id="IPR006202">
    <property type="entry name" value="Neur_chan_lig-bd"/>
</dbReference>
<dbReference type="PANTHER" id="PTHR18945">
    <property type="entry name" value="NEUROTRANSMITTER GATED ION CHANNEL"/>
    <property type="match status" value="1"/>
</dbReference>
<evidence type="ECO:0000256" key="8">
    <source>
        <dbReference type="ARBA" id="ARBA00023065"/>
    </source>
</evidence>
<keyword evidence="9 11" id="KW-0472">Membrane</keyword>
<comment type="similarity">
    <text evidence="11">Belongs to the ligand-gated ion channel (TC 1.A.9) family.</text>
</comment>
<evidence type="ECO:0000256" key="6">
    <source>
        <dbReference type="ARBA" id="ARBA00022729"/>
    </source>
</evidence>
<gene>
    <name evidence="14" type="ORF">Fcan01_23301</name>
</gene>
<dbReference type="InterPro" id="IPR038050">
    <property type="entry name" value="Neuro_actylchol_rec"/>
</dbReference>
<dbReference type="GO" id="GO:0099095">
    <property type="term" value="F:ligand-gated monoatomic anion channel activity"/>
    <property type="evidence" value="ECO:0007669"/>
    <property type="project" value="UniProtKB-ARBA"/>
</dbReference>
<dbReference type="EMBL" id="LNIX01000027">
    <property type="protein sequence ID" value="OXA42192.1"/>
    <property type="molecule type" value="Genomic_DNA"/>
</dbReference>
<evidence type="ECO:0000256" key="7">
    <source>
        <dbReference type="ARBA" id="ARBA00022989"/>
    </source>
</evidence>
<dbReference type="PRINTS" id="PR00252">
    <property type="entry name" value="NRIONCHANNEL"/>
</dbReference>
<comment type="caution">
    <text evidence="14">The sequence shown here is derived from an EMBL/GenBank/DDBJ whole genome shotgun (WGS) entry which is preliminary data.</text>
</comment>
<dbReference type="STRING" id="158441.A0A226D9G7"/>
<dbReference type="PROSITE" id="PS00236">
    <property type="entry name" value="NEUROTR_ION_CHANNEL"/>
    <property type="match status" value="1"/>
</dbReference>
<feature type="domain" description="Neurotransmitter-gated ion-channel ligand-binding" evidence="12">
    <location>
        <begin position="32"/>
        <end position="240"/>
    </location>
</feature>
<dbReference type="Pfam" id="PF02932">
    <property type="entry name" value="Neur_chan_memb"/>
    <property type="match status" value="1"/>
</dbReference>
<accession>A0A226D9G7</accession>
<feature type="transmembrane region" description="Helical" evidence="11">
    <location>
        <begin position="365"/>
        <end position="383"/>
    </location>
</feature>
<organism evidence="14 15">
    <name type="scientific">Folsomia candida</name>
    <name type="common">Springtail</name>
    <dbReference type="NCBI Taxonomy" id="158441"/>
    <lineage>
        <taxon>Eukaryota</taxon>
        <taxon>Metazoa</taxon>
        <taxon>Ecdysozoa</taxon>
        <taxon>Arthropoda</taxon>
        <taxon>Hexapoda</taxon>
        <taxon>Collembola</taxon>
        <taxon>Entomobryomorpha</taxon>
        <taxon>Isotomoidea</taxon>
        <taxon>Isotomidae</taxon>
        <taxon>Proisotominae</taxon>
        <taxon>Folsomia</taxon>
    </lineage>
</organism>
<dbReference type="NCBIfam" id="TIGR00860">
    <property type="entry name" value="LIC"/>
    <property type="match status" value="1"/>
</dbReference>
<dbReference type="InterPro" id="IPR006028">
    <property type="entry name" value="GABAA/Glycine_rcpt"/>
</dbReference>
<keyword evidence="4" id="KW-1003">Cell membrane</keyword>
<dbReference type="InterPro" id="IPR036734">
    <property type="entry name" value="Neur_chan_lig-bd_sf"/>
</dbReference>
<keyword evidence="15" id="KW-1185">Reference proteome</keyword>
<dbReference type="AlphaFoldDB" id="A0A226D9G7"/>
<dbReference type="Gene3D" id="1.20.58.390">
    <property type="entry name" value="Neurotransmitter-gated ion-channel transmembrane domain"/>
    <property type="match status" value="1"/>
</dbReference>
<feature type="transmembrane region" description="Helical" evidence="11">
    <location>
        <begin position="273"/>
        <end position="290"/>
    </location>
</feature>
<reference evidence="14 15" key="1">
    <citation type="submission" date="2015-12" db="EMBL/GenBank/DDBJ databases">
        <title>The genome of Folsomia candida.</title>
        <authorList>
            <person name="Faddeeva A."/>
            <person name="Derks M.F."/>
            <person name="Anvar Y."/>
            <person name="Smit S."/>
            <person name="Van Straalen N."/>
            <person name="Roelofs D."/>
        </authorList>
    </citation>
    <scope>NUCLEOTIDE SEQUENCE [LARGE SCALE GENOMIC DNA]</scope>
    <source>
        <strain evidence="14 15">VU population</strain>
        <tissue evidence="14">Whole body</tissue>
    </source>
</reference>
<evidence type="ECO:0000259" key="12">
    <source>
        <dbReference type="Pfam" id="PF02931"/>
    </source>
</evidence>
<protein>
    <submittedName>
        <fullName evidence="14">Glutamate-gated chloride channel</fullName>
    </submittedName>
</protein>
<name>A0A226D9G7_FOLCA</name>
<keyword evidence="6 11" id="KW-0732">Signal</keyword>
<evidence type="ECO:0000256" key="11">
    <source>
        <dbReference type="RuleBase" id="RU000687"/>
    </source>
</evidence>
<evidence type="ECO:0000256" key="3">
    <source>
        <dbReference type="ARBA" id="ARBA00022448"/>
    </source>
</evidence>
<evidence type="ECO:0000256" key="5">
    <source>
        <dbReference type="ARBA" id="ARBA00022692"/>
    </source>
</evidence>
<dbReference type="InterPro" id="IPR006201">
    <property type="entry name" value="Neur_channel"/>
</dbReference>